<dbReference type="VEuPathDB" id="VectorBase:LOC119179383"/>
<keyword evidence="4" id="KW-1133">Transmembrane helix</keyword>
<organism evidence="5 6">
    <name type="scientific">Rhipicephalus microplus</name>
    <name type="common">Cattle tick</name>
    <name type="synonym">Boophilus microplus</name>
    <dbReference type="NCBI Taxonomy" id="6941"/>
    <lineage>
        <taxon>Eukaryota</taxon>
        <taxon>Metazoa</taxon>
        <taxon>Ecdysozoa</taxon>
        <taxon>Arthropoda</taxon>
        <taxon>Chelicerata</taxon>
        <taxon>Arachnida</taxon>
        <taxon>Acari</taxon>
        <taxon>Parasitiformes</taxon>
        <taxon>Ixodida</taxon>
        <taxon>Ixodoidea</taxon>
        <taxon>Ixodidae</taxon>
        <taxon>Rhipicephalinae</taxon>
        <taxon>Rhipicephalus</taxon>
        <taxon>Boophilus</taxon>
    </lineage>
</organism>
<protein>
    <submittedName>
        <fullName evidence="5">Uncharacterized protein</fullName>
    </submittedName>
</protein>
<evidence type="ECO:0000256" key="3">
    <source>
        <dbReference type="ARBA" id="ARBA00022737"/>
    </source>
</evidence>
<gene>
    <name evidence="5" type="ORF">HPB51_015091</name>
</gene>
<sequence>MHNSAHQWQRRPLLRVIPLLLYLLGANAIAWQHGDTSPDLGGSAEPCDFHALCSCVRDRSRAYCRAVPLTTLPETSGYSHVTIEGCASLSVLKNASSLRPSEVTSLQLNDNRLSRIEHSAFANVPNLTNLDLSRNRLTEFPVGTLLTLTRLQRLDLRFNSIGELDAAELTQLARKLLSLRSLHLSGNCITSVRDVTFSAFGNLTILDLDNNDILKIEGRPFPPSLVRLNLTGNLLEQVPGSVLDELRNLSYLLLGDNAIQRLDPNWTLPTDHLDTLNLARNAISQLPQRLKLAPRHVSFSVNHLESLPEALFQGLDDVIVHLDLAHNKVSGFPRAIAKLRRLKILNLRDNQISELDEYDLFSCRVSLRVLDISSNDFDAIPHVALKFLSRLQLLNMADNGLTSIENRDFKHGLDGLLSLDLSGNRISHIEQHAFEALSKLESLSLAYNPITTINSDWFPKGCPHLKVIDVSGTRLESDTLNSFLQSCQRIHSLDAIYAGLPALQPTTLNQMSELISVNLMQNDWRYIPKDSLNGSVQQNLTAVKIDRTESSGYNQARSAI</sequence>
<feature type="transmembrane region" description="Helical" evidence="4">
    <location>
        <begin position="12"/>
        <end position="31"/>
    </location>
</feature>
<keyword evidence="1" id="KW-0433">Leucine-rich repeat</keyword>
<evidence type="ECO:0000256" key="4">
    <source>
        <dbReference type="SAM" id="Phobius"/>
    </source>
</evidence>
<keyword evidence="3" id="KW-0677">Repeat</keyword>
<evidence type="ECO:0000313" key="5">
    <source>
        <dbReference type="EMBL" id="KAH8037657.1"/>
    </source>
</evidence>
<reference evidence="5" key="1">
    <citation type="journal article" date="2020" name="Cell">
        <title>Large-Scale Comparative Analyses of Tick Genomes Elucidate Their Genetic Diversity and Vector Capacities.</title>
        <authorList>
            <consortium name="Tick Genome and Microbiome Consortium (TIGMIC)"/>
            <person name="Jia N."/>
            <person name="Wang J."/>
            <person name="Shi W."/>
            <person name="Du L."/>
            <person name="Sun Y."/>
            <person name="Zhan W."/>
            <person name="Jiang J.F."/>
            <person name="Wang Q."/>
            <person name="Zhang B."/>
            <person name="Ji P."/>
            <person name="Bell-Sakyi L."/>
            <person name="Cui X.M."/>
            <person name="Yuan T.T."/>
            <person name="Jiang B.G."/>
            <person name="Yang W.F."/>
            <person name="Lam T.T."/>
            <person name="Chang Q.C."/>
            <person name="Ding S.J."/>
            <person name="Wang X.J."/>
            <person name="Zhu J.G."/>
            <person name="Ruan X.D."/>
            <person name="Zhao L."/>
            <person name="Wei J.T."/>
            <person name="Ye R.Z."/>
            <person name="Que T.C."/>
            <person name="Du C.H."/>
            <person name="Zhou Y.H."/>
            <person name="Cheng J.X."/>
            <person name="Dai P.F."/>
            <person name="Guo W.B."/>
            <person name="Han X.H."/>
            <person name="Huang E.J."/>
            <person name="Li L.F."/>
            <person name="Wei W."/>
            <person name="Gao Y.C."/>
            <person name="Liu J.Z."/>
            <person name="Shao H.Z."/>
            <person name="Wang X."/>
            <person name="Wang C.C."/>
            <person name="Yang T.C."/>
            <person name="Huo Q.B."/>
            <person name="Li W."/>
            <person name="Chen H.Y."/>
            <person name="Chen S.E."/>
            <person name="Zhou L.G."/>
            <person name="Ni X.B."/>
            <person name="Tian J.H."/>
            <person name="Sheng Y."/>
            <person name="Liu T."/>
            <person name="Pan Y.S."/>
            <person name="Xia L.Y."/>
            <person name="Li J."/>
            <person name="Zhao F."/>
            <person name="Cao W.C."/>
        </authorList>
    </citation>
    <scope>NUCLEOTIDE SEQUENCE</scope>
    <source>
        <strain evidence="5">Rmic-2018</strain>
    </source>
</reference>
<dbReference type="PANTHER" id="PTHR24373:SF275">
    <property type="entry name" value="TIR DOMAIN-CONTAINING PROTEIN"/>
    <property type="match status" value="1"/>
</dbReference>
<dbReference type="InterPro" id="IPR001611">
    <property type="entry name" value="Leu-rich_rpt"/>
</dbReference>
<keyword evidence="6" id="KW-1185">Reference proteome</keyword>
<proteinExistence type="predicted"/>
<dbReference type="SMART" id="SM00365">
    <property type="entry name" value="LRR_SD22"/>
    <property type="match status" value="7"/>
</dbReference>
<dbReference type="InterPro" id="IPR003591">
    <property type="entry name" value="Leu-rich_rpt_typical-subtyp"/>
</dbReference>
<dbReference type="SMART" id="SM00369">
    <property type="entry name" value="LRR_TYP"/>
    <property type="match status" value="14"/>
</dbReference>
<keyword evidence="4" id="KW-0812">Transmembrane</keyword>
<evidence type="ECO:0000256" key="1">
    <source>
        <dbReference type="ARBA" id="ARBA00022614"/>
    </source>
</evidence>
<dbReference type="InterPro" id="IPR050328">
    <property type="entry name" value="Dev_Immune_Receptor"/>
</dbReference>
<keyword evidence="4" id="KW-0472">Membrane</keyword>
<dbReference type="SMART" id="SM00364">
    <property type="entry name" value="LRR_BAC"/>
    <property type="match status" value="3"/>
</dbReference>
<dbReference type="Pfam" id="PF13855">
    <property type="entry name" value="LRR_8"/>
    <property type="match status" value="5"/>
</dbReference>
<evidence type="ECO:0000313" key="6">
    <source>
        <dbReference type="Proteomes" id="UP000821866"/>
    </source>
</evidence>
<comment type="caution">
    <text evidence="5">The sequence shown here is derived from an EMBL/GenBank/DDBJ whole genome shotgun (WGS) entry which is preliminary data.</text>
</comment>
<dbReference type="PANTHER" id="PTHR24373">
    <property type="entry name" value="SLIT RELATED LEUCINE-RICH REPEAT NEURONAL PROTEIN"/>
    <property type="match status" value="1"/>
</dbReference>
<dbReference type="EMBL" id="JABSTU010000002">
    <property type="protein sequence ID" value="KAH8037657.1"/>
    <property type="molecule type" value="Genomic_DNA"/>
</dbReference>
<keyword evidence="2" id="KW-0732">Signal</keyword>
<dbReference type="Gene3D" id="3.80.10.10">
    <property type="entry name" value="Ribonuclease Inhibitor"/>
    <property type="match status" value="4"/>
</dbReference>
<name>A0A9J6ET99_RHIMP</name>
<dbReference type="Proteomes" id="UP000821866">
    <property type="component" value="Chromosome 10"/>
</dbReference>
<evidence type="ECO:0000256" key="2">
    <source>
        <dbReference type="ARBA" id="ARBA00022729"/>
    </source>
</evidence>
<dbReference type="AlphaFoldDB" id="A0A9J6ET99"/>
<reference evidence="5" key="2">
    <citation type="submission" date="2021-09" db="EMBL/GenBank/DDBJ databases">
        <authorList>
            <person name="Jia N."/>
            <person name="Wang J."/>
            <person name="Shi W."/>
            <person name="Du L."/>
            <person name="Sun Y."/>
            <person name="Zhan W."/>
            <person name="Jiang J."/>
            <person name="Wang Q."/>
            <person name="Zhang B."/>
            <person name="Ji P."/>
            <person name="Sakyi L.B."/>
            <person name="Cui X."/>
            <person name="Yuan T."/>
            <person name="Jiang B."/>
            <person name="Yang W."/>
            <person name="Lam T.T.-Y."/>
            <person name="Chang Q."/>
            <person name="Ding S."/>
            <person name="Wang X."/>
            <person name="Zhu J."/>
            <person name="Ruan X."/>
            <person name="Zhao L."/>
            <person name="Wei J."/>
            <person name="Que T."/>
            <person name="Du C."/>
            <person name="Cheng J."/>
            <person name="Dai P."/>
            <person name="Han X."/>
            <person name="Huang E."/>
            <person name="Gao Y."/>
            <person name="Liu J."/>
            <person name="Shao H."/>
            <person name="Ye R."/>
            <person name="Li L."/>
            <person name="Wei W."/>
            <person name="Wang X."/>
            <person name="Wang C."/>
            <person name="Huo Q."/>
            <person name="Li W."/>
            <person name="Guo W."/>
            <person name="Chen H."/>
            <person name="Chen S."/>
            <person name="Zhou L."/>
            <person name="Zhou L."/>
            <person name="Ni X."/>
            <person name="Tian J."/>
            <person name="Zhou Y."/>
            <person name="Sheng Y."/>
            <person name="Liu T."/>
            <person name="Pan Y."/>
            <person name="Xia L."/>
            <person name="Li J."/>
            <person name="Zhao F."/>
            <person name="Cao W."/>
        </authorList>
    </citation>
    <scope>NUCLEOTIDE SEQUENCE</scope>
    <source>
        <strain evidence="5">Rmic-2018</strain>
        <tissue evidence="5">Larvae</tissue>
    </source>
</reference>
<accession>A0A9J6ET99</accession>
<dbReference type="PROSITE" id="PS51450">
    <property type="entry name" value="LRR"/>
    <property type="match status" value="6"/>
</dbReference>
<dbReference type="SUPFAM" id="SSF52047">
    <property type="entry name" value="RNI-like"/>
    <property type="match status" value="1"/>
</dbReference>
<dbReference type="InterPro" id="IPR032675">
    <property type="entry name" value="LRR_dom_sf"/>
</dbReference>